<dbReference type="GO" id="GO:0005385">
    <property type="term" value="F:zinc ion transmembrane transporter activity"/>
    <property type="evidence" value="ECO:0007669"/>
    <property type="project" value="UniProtKB-UniRule"/>
</dbReference>
<dbReference type="STRING" id="1441469.A0A225AAV8"/>
<dbReference type="OrthoDB" id="5382797at2759"/>
<dbReference type="GO" id="GO:0031410">
    <property type="term" value="C:cytoplasmic vesicle"/>
    <property type="evidence" value="ECO:0007669"/>
    <property type="project" value="TreeGrafter"/>
</dbReference>
<dbReference type="PANTHER" id="PTHR45755:SF5">
    <property type="entry name" value="ZINC TRANSPORTER"/>
    <property type="match status" value="1"/>
</dbReference>
<name>A0A225AAV8_TALAT</name>
<dbReference type="GO" id="GO:0005794">
    <property type="term" value="C:Golgi apparatus"/>
    <property type="evidence" value="ECO:0007669"/>
    <property type="project" value="TreeGrafter"/>
</dbReference>
<evidence type="ECO:0000256" key="2">
    <source>
        <dbReference type="ARBA" id="ARBA00022448"/>
    </source>
</evidence>
<dbReference type="Gene3D" id="1.20.1510.10">
    <property type="entry name" value="Cation efflux protein transmembrane domain"/>
    <property type="match status" value="1"/>
</dbReference>
<keyword evidence="4 6" id="KW-1133">Transmembrane helix</keyword>
<comment type="similarity">
    <text evidence="6">Belongs to the cation diffusion facilitator (CDF) transporter (TC 2.A.4) family. SLC30A subfamily.</text>
</comment>
<evidence type="ECO:0000256" key="3">
    <source>
        <dbReference type="ARBA" id="ARBA00022692"/>
    </source>
</evidence>
<feature type="transmembrane region" description="Helical" evidence="6">
    <location>
        <begin position="284"/>
        <end position="307"/>
    </location>
</feature>
<evidence type="ECO:0000313" key="9">
    <source>
        <dbReference type="EMBL" id="OKL55843.1"/>
    </source>
</evidence>
<feature type="compositionally biased region" description="Pro residues" evidence="7">
    <location>
        <begin position="23"/>
        <end position="35"/>
    </location>
</feature>
<keyword evidence="3 6" id="KW-0812">Transmembrane</keyword>
<evidence type="ECO:0000259" key="8">
    <source>
        <dbReference type="Pfam" id="PF01545"/>
    </source>
</evidence>
<dbReference type="PANTHER" id="PTHR45755">
    <property type="match status" value="1"/>
</dbReference>
<evidence type="ECO:0000256" key="6">
    <source>
        <dbReference type="RuleBase" id="RU369017"/>
    </source>
</evidence>
<feature type="compositionally biased region" description="Polar residues" evidence="7">
    <location>
        <begin position="39"/>
        <end position="50"/>
    </location>
</feature>
<dbReference type="InterPro" id="IPR027469">
    <property type="entry name" value="Cation_efflux_TMD_sf"/>
</dbReference>
<comment type="caution">
    <text evidence="9">The sequence shown here is derived from an EMBL/GenBank/DDBJ whole genome shotgun (WGS) entry which is preliminary data.</text>
</comment>
<keyword evidence="6" id="KW-0406">Ion transport</keyword>
<keyword evidence="10" id="KW-1185">Reference proteome</keyword>
<accession>A0A225AAV8</accession>
<dbReference type="GO" id="GO:0005789">
    <property type="term" value="C:endoplasmic reticulum membrane"/>
    <property type="evidence" value="ECO:0007669"/>
    <property type="project" value="UniProtKB-SubCell"/>
</dbReference>
<evidence type="ECO:0000256" key="1">
    <source>
        <dbReference type="ARBA" id="ARBA00004141"/>
    </source>
</evidence>
<dbReference type="InterPro" id="IPR058533">
    <property type="entry name" value="Cation_efflux_TM"/>
</dbReference>
<evidence type="ECO:0000256" key="7">
    <source>
        <dbReference type="SAM" id="MobiDB-lite"/>
    </source>
</evidence>
<keyword evidence="5 6" id="KW-0472">Membrane</keyword>
<dbReference type="RefSeq" id="XP_020115964.1">
    <property type="nucleotide sequence ID" value="XM_020263791.1"/>
</dbReference>
<dbReference type="SUPFAM" id="SSF161111">
    <property type="entry name" value="Cation efflux protein transmembrane domain-like"/>
    <property type="match status" value="1"/>
</dbReference>
<feature type="domain" description="Cation efflux protein transmembrane" evidence="8">
    <location>
        <begin position="180"/>
        <end position="386"/>
    </location>
</feature>
<dbReference type="GO" id="GO:0006882">
    <property type="term" value="P:intracellular zinc ion homeostasis"/>
    <property type="evidence" value="ECO:0007669"/>
    <property type="project" value="InterPro"/>
</dbReference>
<reference evidence="9 10" key="1">
    <citation type="submission" date="2015-06" db="EMBL/GenBank/DDBJ databases">
        <title>Talaromyces atroroseus IBT 11181 draft genome.</title>
        <authorList>
            <person name="Rasmussen K.B."/>
            <person name="Rasmussen S."/>
            <person name="Petersen B."/>
            <person name="Sicheritz-Ponten T."/>
            <person name="Mortensen U.H."/>
            <person name="Thrane U."/>
        </authorList>
    </citation>
    <scope>NUCLEOTIDE SEQUENCE [LARGE SCALE GENOMIC DNA]</scope>
    <source>
        <strain evidence="9 10">IBT 11181</strain>
    </source>
</reference>
<dbReference type="Proteomes" id="UP000214365">
    <property type="component" value="Unassembled WGS sequence"/>
</dbReference>
<organism evidence="9 10">
    <name type="scientific">Talaromyces atroroseus</name>
    <dbReference type="NCBI Taxonomy" id="1441469"/>
    <lineage>
        <taxon>Eukaryota</taxon>
        <taxon>Fungi</taxon>
        <taxon>Dikarya</taxon>
        <taxon>Ascomycota</taxon>
        <taxon>Pezizomycotina</taxon>
        <taxon>Eurotiomycetes</taxon>
        <taxon>Eurotiomycetidae</taxon>
        <taxon>Eurotiales</taxon>
        <taxon>Trichocomaceae</taxon>
        <taxon>Talaromyces</taxon>
        <taxon>Talaromyces sect. Trachyspermi</taxon>
    </lineage>
</organism>
<evidence type="ECO:0000256" key="5">
    <source>
        <dbReference type="ARBA" id="ARBA00023136"/>
    </source>
</evidence>
<evidence type="ECO:0000256" key="4">
    <source>
        <dbReference type="ARBA" id="ARBA00022989"/>
    </source>
</evidence>
<keyword evidence="2 6" id="KW-0813">Transport</keyword>
<sequence length="475" mass="51609">MNELIVITAEHPQSMAMASTLPIPKPPRTPTPPPDSNSEETSQPPMQQQYDPDALSPIPSFAQTQRAKGGGDMTNMSVPGTPTSPTHGFHSHAGSGTVDSNPFNFQPMALAKTPIMKSNIGQRRGHKYKHSSISHQIFLEPPPRAPLALPASLPIPTLKECRSSMSKDQTTRFWWSVCHMLIAGYTLGSAHGSLAMTALSHLILFDSLGALLCVIVDVLGNFEVWKRSSVRHPFGLERAEVLAGFAASVLLVFMGLDLISHNLQHWLEASPGHQPHHSHEHDRATTGSVDVTAILAIGSTLVSAIGLKNHARIGKSMRFAYIESLPSVLSNPSHFLTLSCSTLLLILPLLSVSLYNYLDKLLSMSMAISMCILGARIVMTLGSMLLMSFSGNGVDDVIRDIQADPAVTAVDDARFWQVHYGLCMANLKLRVTGTEESLVKLREKITSLIRNRLGGGYGSGGQKWEVTLQFDVDKV</sequence>
<comment type="caution">
    <text evidence="6">Lacks conserved residue(s) required for the propagation of feature annotation.</text>
</comment>
<dbReference type="GO" id="GO:1904257">
    <property type="term" value="P:zinc ion import into Golgi lumen"/>
    <property type="evidence" value="ECO:0007669"/>
    <property type="project" value="TreeGrafter"/>
</dbReference>
<comment type="function">
    <text evidence="6">Functions as a zinc transporter.</text>
</comment>
<feature type="compositionally biased region" description="Polar residues" evidence="7">
    <location>
        <begin position="74"/>
        <end position="86"/>
    </location>
</feature>
<feature type="transmembrane region" description="Helical" evidence="6">
    <location>
        <begin position="198"/>
        <end position="220"/>
    </location>
</feature>
<protein>
    <recommendedName>
        <fullName evidence="6">Zinc transporter</fullName>
    </recommendedName>
</protein>
<dbReference type="AlphaFoldDB" id="A0A225AAV8"/>
<comment type="subcellular location">
    <subcellularLocation>
        <location evidence="6">Endoplasmic reticulum membrane</location>
        <topology evidence="6">Multi-pass membrane protein</topology>
    </subcellularLocation>
    <subcellularLocation>
        <location evidence="1">Membrane</location>
        <topology evidence="1">Multi-pass membrane protein</topology>
    </subcellularLocation>
</comment>
<feature type="transmembrane region" description="Helical" evidence="6">
    <location>
        <begin position="173"/>
        <end position="192"/>
    </location>
</feature>
<feature type="transmembrane region" description="Helical" evidence="6">
    <location>
        <begin position="335"/>
        <end position="355"/>
    </location>
</feature>
<dbReference type="InterPro" id="IPR045316">
    <property type="entry name" value="Msc2-like"/>
</dbReference>
<evidence type="ECO:0000313" key="10">
    <source>
        <dbReference type="Proteomes" id="UP000214365"/>
    </source>
</evidence>
<keyword evidence="6" id="KW-0256">Endoplasmic reticulum</keyword>
<feature type="transmembrane region" description="Helical" evidence="6">
    <location>
        <begin position="241"/>
        <end position="264"/>
    </location>
</feature>
<gene>
    <name evidence="9" type="ORF">UA08_08899</name>
</gene>
<dbReference type="EMBL" id="LFMY01000017">
    <property type="protein sequence ID" value="OKL55843.1"/>
    <property type="molecule type" value="Genomic_DNA"/>
</dbReference>
<dbReference type="Pfam" id="PF01545">
    <property type="entry name" value="Cation_efflux"/>
    <property type="match status" value="1"/>
</dbReference>
<proteinExistence type="inferred from homology"/>
<dbReference type="GeneID" id="31008655"/>
<feature type="region of interest" description="Disordered" evidence="7">
    <location>
        <begin position="1"/>
        <end position="99"/>
    </location>
</feature>